<keyword evidence="5" id="KW-0472">Membrane</keyword>
<gene>
    <name evidence="7" type="ORF">SAMN04487893_11250</name>
</gene>
<protein>
    <submittedName>
        <fullName evidence="7">Protein SCO1/2</fullName>
    </submittedName>
</protein>
<keyword evidence="3" id="KW-0479">Metal-binding</keyword>
<dbReference type="STRING" id="1150112.SAMN04487893_11250"/>
<dbReference type="Proteomes" id="UP000243887">
    <property type="component" value="Unassembled WGS sequence"/>
</dbReference>
<evidence type="ECO:0000256" key="5">
    <source>
        <dbReference type="SAM" id="Phobius"/>
    </source>
</evidence>
<dbReference type="InterPro" id="IPR036249">
    <property type="entry name" value="Thioredoxin-like_sf"/>
</dbReference>
<dbReference type="CDD" id="cd02968">
    <property type="entry name" value="SCO"/>
    <property type="match status" value="1"/>
</dbReference>
<evidence type="ECO:0000259" key="6">
    <source>
        <dbReference type="PROSITE" id="PS51352"/>
    </source>
</evidence>
<feature type="domain" description="Thioredoxin" evidence="6">
    <location>
        <begin position="58"/>
        <end position="222"/>
    </location>
</feature>
<evidence type="ECO:0000256" key="1">
    <source>
        <dbReference type="ARBA" id="ARBA00010996"/>
    </source>
</evidence>
<name>A0A1I3T4M3_9FLAO</name>
<dbReference type="PANTHER" id="PTHR12151">
    <property type="entry name" value="ELECTRON TRANSPORT PROTIN SCO1/SENC FAMILY MEMBER"/>
    <property type="match status" value="1"/>
</dbReference>
<keyword evidence="5" id="KW-0812">Transmembrane</keyword>
<feature type="binding site" evidence="3">
    <location>
        <position position="185"/>
    </location>
    <ligand>
        <name>Cu cation</name>
        <dbReference type="ChEBI" id="CHEBI:23378"/>
    </ligand>
</feature>
<evidence type="ECO:0000313" key="7">
    <source>
        <dbReference type="EMBL" id="SFJ65149.1"/>
    </source>
</evidence>
<keyword evidence="2 3" id="KW-0186">Copper</keyword>
<dbReference type="AlphaFoldDB" id="A0A1I3T4M3"/>
<dbReference type="RefSeq" id="WP_090679931.1">
    <property type="nucleotide sequence ID" value="NZ_FORU01000012.1"/>
</dbReference>
<dbReference type="Gene3D" id="3.40.30.10">
    <property type="entry name" value="Glutaredoxin"/>
    <property type="match status" value="1"/>
</dbReference>
<evidence type="ECO:0000256" key="3">
    <source>
        <dbReference type="PIRSR" id="PIRSR603782-1"/>
    </source>
</evidence>
<feature type="transmembrane region" description="Helical" evidence="5">
    <location>
        <begin position="7"/>
        <end position="27"/>
    </location>
</feature>
<evidence type="ECO:0000313" key="8">
    <source>
        <dbReference type="Proteomes" id="UP000243887"/>
    </source>
</evidence>
<dbReference type="Pfam" id="PF02630">
    <property type="entry name" value="SCO1-SenC"/>
    <property type="match status" value="1"/>
</dbReference>
<organism evidence="7 8">
    <name type="scientific">Myroides guanonis</name>
    <dbReference type="NCBI Taxonomy" id="1150112"/>
    <lineage>
        <taxon>Bacteria</taxon>
        <taxon>Pseudomonadati</taxon>
        <taxon>Bacteroidota</taxon>
        <taxon>Flavobacteriia</taxon>
        <taxon>Flavobacteriales</taxon>
        <taxon>Flavobacteriaceae</taxon>
        <taxon>Myroides</taxon>
    </lineage>
</organism>
<feature type="disulfide bond" description="Redox-active" evidence="4">
    <location>
        <begin position="96"/>
        <end position="100"/>
    </location>
</feature>
<keyword evidence="8" id="KW-1185">Reference proteome</keyword>
<evidence type="ECO:0000256" key="4">
    <source>
        <dbReference type="PIRSR" id="PIRSR603782-2"/>
    </source>
</evidence>
<feature type="binding site" evidence="3">
    <location>
        <position position="100"/>
    </location>
    <ligand>
        <name>Cu cation</name>
        <dbReference type="ChEBI" id="CHEBI:23378"/>
    </ligand>
</feature>
<proteinExistence type="inferred from homology"/>
<dbReference type="InterPro" id="IPR003782">
    <property type="entry name" value="SCO1/SenC"/>
</dbReference>
<sequence length="235" mass="27500">MLQFFKQYRYFFLFFFLLCSVIMYLFYDALALRKSLPVYTPAMVNPEMVDSLIQHEANKQKHRIAPFKFVNQNGDTITNQDYKGKIYVADFFFTTCPTICPIMGDNMVWLQEQIKDMPNVKLLSHTVTPDIDSVPVLKAYALEKGVKDDVWNLVTGDKRDIYYIARNSYLAVKTGSPDEMYDMVHTENFVLVDSEGRIRGFYDGTNFDTPDVETKNVKQLLEDIKWLYEHERQGK</sequence>
<evidence type="ECO:0000256" key="2">
    <source>
        <dbReference type="ARBA" id="ARBA00023008"/>
    </source>
</evidence>
<reference evidence="8" key="1">
    <citation type="submission" date="2016-10" db="EMBL/GenBank/DDBJ databases">
        <authorList>
            <person name="Varghese N."/>
            <person name="Submissions S."/>
        </authorList>
    </citation>
    <scope>NUCLEOTIDE SEQUENCE [LARGE SCALE GENOMIC DNA]</scope>
    <source>
        <strain evidence="8">DSM 26542</strain>
    </source>
</reference>
<keyword evidence="5" id="KW-1133">Transmembrane helix</keyword>
<comment type="similarity">
    <text evidence="1">Belongs to the SCO1/2 family.</text>
</comment>
<accession>A0A1I3T4M3</accession>
<dbReference type="SUPFAM" id="SSF52833">
    <property type="entry name" value="Thioredoxin-like"/>
    <property type="match status" value="1"/>
</dbReference>
<dbReference type="EMBL" id="FORU01000012">
    <property type="protein sequence ID" value="SFJ65149.1"/>
    <property type="molecule type" value="Genomic_DNA"/>
</dbReference>
<dbReference type="InterPro" id="IPR013766">
    <property type="entry name" value="Thioredoxin_domain"/>
</dbReference>
<keyword evidence="4" id="KW-1015">Disulfide bond</keyword>
<dbReference type="PANTHER" id="PTHR12151:SF25">
    <property type="entry name" value="LINALOOL DEHYDRATASE_ISOMERASE DOMAIN-CONTAINING PROTEIN"/>
    <property type="match status" value="1"/>
</dbReference>
<feature type="binding site" evidence="3">
    <location>
        <position position="96"/>
    </location>
    <ligand>
        <name>Cu cation</name>
        <dbReference type="ChEBI" id="CHEBI:23378"/>
    </ligand>
</feature>
<dbReference type="GO" id="GO:0046872">
    <property type="term" value="F:metal ion binding"/>
    <property type="evidence" value="ECO:0007669"/>
    <property type="project" value="UniProtKB-KW"/>
</dbReference>
<dbReference type="OrthoDB" id="9811998at2"/>
<dbReference type="PROSITE" id="PS51352">
    <property type="entry name" value="THIOREDOXIN_2"/>
    <property type="match status" value="1"/>
</dbReference>